<reference evidence="4" key="1">
    <citation type="submission" date="2016-05" db="EMBL/GenBank/DDBJ databases">
        <title>Comparative genomics of biotechnologically important yeasts.</title>
        <authorList>
            <consortium name="DOE Joint Genome Institute"/>
            <person name="Riley R."/>
            <person name="Haridas S."/>
            <person name="Wolfe K.H."/>
            <person name="Lopes M.R."/>
            <person name="Hittinger C.T."/>
            <person name="Goker M."/>
            <person name="Salamov A."/>
            <person name="Wisecaver J."/>
            <person name="Long T.M."/>
            <person name="Aerts A.L."/>
            <person name="Barry K."/>
            <person name="Choi C."/>
            <person name="Clum A."/>
            <person name="Coughlan A.Y."/>
            <person name="Deshpande S."/>
            <person name="Douglass A.P."/>
            <person name="Hanson S.J."/>
            <person name="Klenk H.-P."/>
            <person name="Labutti K."/>
            <person name="Lapidus A."/>
            <person name="Lindquist E."/>
            <person name="Lipzen A."/>
            <person name="Meier-Kolthoff J.P."/>
            <person name="Ohm R.A."/>
            <person name="Otillar R.P."/>
            <person name="Pangilinan J."/>
            <person name="Peng Y."/>
            <person name="Rokas A."/>
            <person name="Rosa C.A."/>
            <person name="Scheuner C."/>
            <person name="Sibirny A.A."/>
            <person name="Slot J.C."/>
            <person name="Stielow J.B."/>
            <person name="Sun H."/>
            <person name="Kurtzman C.P."/>
            <person name="Blackwell M."/>
            <person name="Grigoriev I.V."/>
            <person name="Jeffries T.W."/>
        </authorList>
    </citation>
    <scope>NUCLEOTIDE SEQUENCE [LARGE SCALE GENOMIC DNA]</scope>
    <source>
        <strain evidence="4">NRRL Y-2460</strain>
    </source>
</reference>
<proteinExistence type="predicted"/>
<name>A0A1E4U2V0_PACTA</name>
<dbReference type="Proteomes" id="UP000094236">
    <property type="component" value="Unassembled WGS sequence"/>
</dbReference>
<evidence type="ECO:0000256" key="2">
    <source>
        <dbReference type="SAM" id="MobiDB-lite"/>
    </source>
</evidence>
<evidence type="ECO:0000313" key="4">
    <source>
        <dbReference type="Proteomes" id="UP000094236"/>
    </source>
</evidence>
<feature type="compositionally biased region" description="Basic and acidic residues" evidence="2">
    <location>
        <begin position="194"/>
        <end position="207"/>
    </location>
</feature>
<evidence type="ECO:0000256" key="1">
    <source>
        <dbReference type="SAM" id="Coils"/>
    </source>
</evidence>
<feature type="region of interest" description="Disordered" evidence="2">
    <location>
        <begin position="194"/>
        <end position="217"/>
    </location>
</feature>
<feature type="compositionally biased region" description="Basic and acidic residues" evidence="2">
    <location>
        <begin position="521"/>
        <end position="540"/>
    </location>
</feature>
<feature type="coiled-coil region" evidence="1">
    <location>
        <begin position="242"/>
        <end position="289"/>
    </location>
</feature>
<evidence type="ECO:0000313" key="3">
    <source>
        <dbReference type="EMBL" id="ODV98317.1"/>
    </source>
</evidence>
<sequence>MVFDARSARQNGHGNGNRYNPGNDYEIDDYGLDSDDSIEVGRSRPQFEERSFFKMDDIFAKDKENYLNRDLDITDKLRSNTHKIVEELPSSVASKYGEILTSLTDQIIREYKDLKKKYKLLQRQVSNNAAAATAANNNHNNAMTNGNGKVDDLIIAKLQEKLKKYRNESMDLEKKVSLKDKEIALLKSKLQKQEKQEKQEMQEKQEKPAVLAEPQEQPLSANKALINEPLDNDSDTNYSFLIDQLKSEISNLNLAKEAEIRKKNQKREYEELQKQFEHLKNQQKHVSLKDLDDFKKNIDSNLDLKINLLVEEIQKLNQQKFEYHEPESKLENENENENENKNENENDTAKEKENENEYSSRIDAKLDKISKALYQLSHMKNTITNQSDLPLRVPSHVHSHSHSHSQKQCKFCHNESDDENHETPCSMSASELIAQPLKEPVNKSLPILTSPPSSSHNSRYDKKSFLKYQIEYLTKEESKLDTQYRELDKEDKYFKNKSIMMDIMEKSFKIKEELAKKKQELKQQEKQEKEQEQKQAKELNENDDGNCTINLVKDHKRNFGIPLKDITNKYGGSFQFNPDNKGIHFERH</sequence>
<dbReference type="AlphaFoldDB" id="A0A1E4U2V0"/>
<organism evidence="3 4">
    <name type="scientific">Pachysolen tannophilus NRRL Y-2460</name>
    <dbReference type="NCBI Taxonomy" id="669874"/>
    <lineage>
        <taxon>Eukaryota</taxon>
        <taxon>Fungi</taxon>
        <taxon>Dikarya</taxon>
        <taxon>Ascomycota</taxon>
        <taxon>Saccharomycotina</taxon>
        <taxon>Pichiomycetes</taxon>
        <taxon>Pachysolenaceae</taxon>
        <taxon>Pachysolen</taxon>
    </lineage>
</organism>
<feature type="region of interest" description="Disordered" evidence="2">
    <location>
        <begin position="521"/>
        <end position="547"/>
    </location>
</feature>
<feature type="region of interest" description="Disordered" evidence="2">
    <location>
        <begin position="1"/>
        <end position="25"/>
    </location>
</feature>
<keyword evidence="4" id="KW-1185">Reference proteome</keyword>
<feature type="compositionally biased region" description="Polar residues" evidence="2">
    <location>
        <begin position="8"/>
        <end position="20"/>
    </location>
</feature>
<accession>A0A1E4U2V0</accession>
<dbReference type="EMBL" id="KV454011">
    <property type="protein sequence ID" value="ODV98317.1"/>
    <property type="molecule type" value="Genomic_DNA"/>
</dbReference>
<keyword evidence="1" id="KW-0175">Coiled coil</keyword>
<gene>
    <name evidence="3" type="ORF">PACTADRAFT_48101</name>
</gene>
<feature type="region of interest" description="Disordered" evidence="2">
    <location>
        <begin position="322"/>
        <end position="361"/>
    </location>
</feature>
<protein>
    <submittedName>
        <fullName evidence="3">Uncharacterized protein</fullName>
    </submittedName>
</protein>